<dbReference type="InterPro" id="IPR032750">
    <property type="entry name" value="TnsD_C"/>
</dbReference>
<dbReference type="EMBL" id="SDKK01000030">
    <property type="protein sequence ID" value="TYC52736.1"/>
    <property type="molecule type" value="Genomic_DNA"/>
</dbReference>
<organism evidence="3 4">
    <name type="scientific">Zoogloea oleivorans</name>
    <dbReference type="NCBI Taxonomy" id="1552750"/>
    <lineage>
        <taxon>Bacteria</taxon>
        <taxon>Pseudomonadati</taxon>
        <taxon>Pseudomonadota</taxon>
        <taxon>Betaproteobacteria</taxon>
        <taxon>Rhodocyclales</taxon>
        <taxon>Zoogloeaceae</taxon>
        <taxon>Zoogloea</taxon>
    </lineage>
</organism>
<dbReference type="Pfam" id="PF15978">
    <property type="entry name" value="TnsD"/>
    <property type="match status" value="1"/>
</dbReference>
<evidence type="ECO:0000313" key="4">
    <source>
        <dbReference type="Proteomes" id="UP000389128"/>
    </source>
</evidence>
<sequence>MLVYFPEPYRDELLYSLLARYHRHVGSSSPKQTLDDLFGCRGVIARLDLQGSLGHLSTHLPPGWGMSPERLAVDYTLFPYYLAFQPAGIRGRVLGALIGGSLAGLHLLLGLASAASRIRQLRFCPVCVLEMENTHGEPYWRRTHQLPGALLCPDHGVILRSSGIPSALGNRHAFIAATSANCDCGREVAPTSLENDETLLSVARACRQALEFMPQARNRETWATWYRNGLIRAGLSSSSGRVKLNELEERFRDHFGLALQPLLADVGLADMSWLVALTQRPSRALHPLLNILLQKFLKGLVSDEPFGTGPWPCLNPLSGHQGELLVERVATHRNRGRIVGVFECACGYAYARNVDQSSGTLSRPRPLRFGAEFDRQIRQLVDDQIGIRQAARWLHVDPRTVRLHAAKLNLNAIWAAASVSMPVVCDSGGRRKAWMDLQQKYPNLGRNALSKLEPALFMWLYRHDKEWLVTNQPAAKVSRRVRVVSPWASLDLEWMQRVADLAEEIRQELPPRKVTLAEICRRTADPIWLSSHLRRLPNTAVLLGRLRDTTASFQVRRVAWAAHELENAGQCLAVWRIRRKAGLSRQVAMEVKAALELAVSPRVPLP</sequence>
<dbReference type="RefSeq" id="WP_148581279.1">
    <property type="nucleotide sequence ID" value="NZ_SDKK01000030.1"/>
</dbReference>
<accession>A0A6C2CGD5</accession>
<dbReference type="OrthoDB" id="470139at2"/>
<gene>
    <name evidence="3" type="ORF">ETQ85_22370</name>
</gene>
<reference evidence="3 4" key="1">
    <citation type="submission" date="2019-01" db="EMBL/GenBank/DDBJ databases">
        <title>Zoogloea oleivorans genome sequencing and assembly.</title>
        <authorList>
            <person name="Tancsics A."/>
            <person name="Farkas M."/>
            <person name="Kriszt B."/>
            <person name="Maroti G."/>
            <person name="Horvath B."/>
        </authorList>
    </citation>
    <scope>NUCLEOTIDE SEQUENCE [LARGE SCALE GENOMIC DNA]</scope>
    <source>
        <strain evidence="3 4">Buc</strain>
    </source>
</reference>
<dbReference type="AlphaFoldDB" id="A0A6C2CGD5"/>
<dbReference type="InterPro" id="IPR009492">
    <property type="entry name" value="TniQ"/>
</dbReference>
<name>A0A6C2CGD5_9RHOO</name>
<feature type="domain" description="TniQ" evidence="1">
    <location>
        <begin position="4"/>
        <end position="159"/>
    </location>
</feature>
<keyword evidence="4" id="KW-1185">Reference proteome</keyword>
<evidence type="ECO:0000259" key="1">
    <source>
        <dbReference type="Pfam" id="PF06527"/>
    </source>
</evidence>
<evidence type="ECO:0000259" key="2">
    <source>
        <dbReference type="Pfam" id="PF15978"/>
    </source>
</evidence>
<dbReference type="Pfam" id="PF06527">
    <property type="entry name" value="TniQ"/>
    <property type="match status" value="1"/>
</dbReference>
<feature type="domain" description="Transposon Tn7 transposition protein TnsD C-terminal" evidence="2">
    <location>
        <begin position="205"/>
        <end position="542"/>
    </location>
</feature>
<dbReference type="Proteomes" id="UP000389128">
    <property type="component" value="Unassembled WGS sequence"/>
</dbReference>
<comment type="caution">
    <text evidence="3">The sequence shown here is derived from an EMBL/GenBank/DDBJ whole genome shotgun (WGS) entry which is preliminary data.</text>
</comment>
<proteinExistence type="predicted"/>
<protein>
    <submittedName>
        <fullName evidence="3">Transposase</fullName>
    </submittedName>
</protein>
<evidence type="ECO:0000313" key="3">
    <source>
        <dbReference type="EMBL" id="TYC52736.1"/>
    </source>
</evidence>